<reference evidence="2" key="1">
    <citation type="submission" date="2017-02" db="UniProtKB">
        <authorList>
            <consortium name="WormBaseParasite"/>
        </authorList>
    </citation>
    <scope>IDENTIFICATION</scope>
</reference>
<dbReference type="AlphaFoldDB" id="A0A0N4WPR1"/>
<accession>A0A0N4WPR1</accession>
<organism evidence="2">
    <name type="scientific">Haemonchus placei</name>
    <name type="common">Barber's pole worm</name>
    <dbReference type="NCBI Taxonomy" id="6290"/>
    <lineage>
        <taxon>Eukaryota</taxon>
        <taxon>Metazoa</taxon>
        <taxon>Ecdysozoa</taxon>
        <taxon>Nematoda</taxon>
        <taxon>Chromadorea</taxon>
        <taxon>Rhabditida</taxon>
        <taxon>Rhabditina</taxon>
        <taxon>Rhabditomorpha</taxon>
        <taxon>Strongyloidea</taxon>
        <taxon>Trichostrongylidae</taxon>
        <taxon>Haemonchus</taxon>
    </lineage>
</organism>
<evidence type="ECO:0000313" key="2">
    <source>
        <dbReference type="WBParaSite" id="HPLM_0001337601-mRNA-1"/>
    </source>
</evidence>
<protein>
    <submittedName>
        <fullName evidence="2">Secreted protein</fullName>
    </submittedName>
</protein>
<feature type="chain" id="PRO_5005888606" evidence="1">
    <location>
        <begin position="31"/>
        <end position="233"/>
    </location>
</feature>
<dbReference type="WBParaSite" id="HPLM_0001337601-mRNA-1">
    <property type="protein sequence ID" value="HPLM_0001337601-mRNA-1"/>
    <property type="gene ID" value="HPLM_0001337601"/>
</dbReference>
<sequence>MEMQREQQAFAAASSLTSIALILLPIPTATSPIPTSENNSSIGIECIQGGGKFNAHKVRRYELCAENLCVTKMKPPPEKTIIFLPEITLHEQRVQWKLQLPAYFILGHCQLLVLYSKYIHPRMHPKGSYHGNSDHSVHPYGFAIRTLLRANGQWKTLPTDLRSIIYVRSLHRKTSLDRFLKTQKARSAQTKRPFLRAPSPSIAVASVISLSMACQHVNVFTHKATTCLMSPNG</sequence>
<evidence type="ECO:0000256" key="1">
    <source>
        <dbReference type="SAM" id="SignalP"/>
    </source>
</evidence>
<keyword evidence="1" id="KW-0732">Signal</keyword>
<feature type="signal peptide" evidence="1">
    <location>
        <begin position="1"/>
        <end position="30"/>
    </location>
</feature>
<name>A0A0N4WPR1_HAEPC</name>
<proteinExistence type="predicted"/>